<dbReference type="InterPro" id="IPR010985">
    <property type="entry name" value="Ribbon_hlx_hlx"/>
</dbReference>
<evidence type="ECO:0000313" key="2">
    <source>
        <dbReference type="Proteomes" id="UP000253094"/>
    </source>
</evidence>
<reference evidence="1 2" key="1">
    <citation type="submission" date="2018-06" db="EMBL/GenBank/DDBJ databases">
        <title>Sphaerisporangium craniellae sp. nov., isolated from a marine sponge in the South China Sea.</title>
        <authorList>
            <person name="Li L."/>
        </authorList>
    </citation>
    <scope>NUCLEOTIDE SEQUENCE [LARGE SCALE GENOMIC DNA]</scope>
    <source>
        <strain evidence="1 2">CCTCC AA 208026</strain>
    </source>
</reference>
<evidence type="ECO:0000313" key="1">
    <source>
        <dbReference type="EMBL" id="RCG32487.1"/>
    </source>
</evidence>
<comment type="caution">
    <text evidence="1">The sequence shown here is derived from an EMBL/GenBank/DDBJ whole genome shotgun (WGS) entry which is preliminary data.</text>
</comment>
<dbReference type="GO" id="GO:0006355">
    <property type="term" value="P:regulation of DNA-templated transcription"/>
    <property type="evidence" value="ECO:0007669"/>
    <property type="project" value="InterPro"/>
</dbReference>
<proteinExistence type="predicted"/>
<organism evidence="1 2">
    <name type="scientific">Sphaerisporangium album</name>
    <dbReference type="NCBI Taxonomy" id="509200"/>
    <lineage>
        <taxon>Bacteria</taxon>
        <taxon>Bacillati</taxon>
        <taxon>Actinomycetota</taxon>
        <taxon>Actinomycetes</taxon>
        <taxon>Streptosporangiales</taxon>
        <taxon>Streptosporangiaceae</taxon>
        <taxon>Sphaerisporangium</taxon>
    </lineage>
</organism>
<dbReference type="RefSeq" id="WP_147268610.1">
    <property type="nucleotide sequence ID" value="NZ_QOIL01000002.1"/>
</dbReference>
<dbReference type="OrthoDB" id="7107936at2"/>
<sequence length="77" mass="8429">MATVEIPDVPDELVNALKAQAADRGLTLTAYLRGELSRLVGISPNAHVVERMMRRDRTGGPTTEETVALIRRVRDAS</sequence>
<dbReference type="EMBL" id="QOIL01000002">
    <property type="protein sequence ID" value="RCG32487.1"/>
    <property type="molecule type" value="Genomic_DNA"/>
</dbReference>
<protein>
    <submittedName>
        <fullName evidence="1">Antitoxin</fullName>
    </submittedName>
</protein>
<dbReference type="SUPFAM" id="SSF47598">
    <property type="entry name" value="Ribbon-helix-helix"/>
    <property type="match status" value="1"/>
</dbReference>
<accession>A0A367FS14</accession>
<keyword evidence="2" id="KW-1185">Reference proteome</keyword>
<dbReference type="AlphaFoldDB" id="A0A367FS14"/>
<name>A0A367FS14_9ACTN</name>
<gene>
    <name evidence="1" type="ORF">DQ384_03005</name>
</gene>
<dbReference type="Proteomes" id="UP000253094">
    <property type="component" value="Unassembled WGS sequence"/>
</dbReference>